<gene>
    <name evidence="12" type="ORF">A2840_01385</name>
</gene>
<dbReference type="GO" id="GO:0003921">
    <property type="term" value="F:GMP synthase activity"/>
    <property type="evidence" value="ECO:0007669"/>
    <property type="project" value="InterPro"/>
</dbReference>
<dbReference type="PRINTS" id="PR00099">
    <property type="entry name" value="CPSGATASE"/>
</dbReference>
<dbReference type="NCBIfam" id="NF000848">
    <property type="entry name" value="PRK00074.1"/>
    <property type="match status" value="1"/>
</dbReference>
<evidence type="ECO:0000313" key="13">
    <source>
        <dbReference type="Proteomes" id="UP000178385"/>
    </source>
</evidence>
<protein>
    <recommendedName>
        <fullName evidence="3">GMP synthase (glutamine-hydrolyzing)</fullName>
        <ecNumber evidence="3">6.3.5.2</ecNumber>
    </recommendedName>
</protein>
<evidence type="ECO:0000256" key="6">
    <source>
        <dbReference type="ARBA" id="ARBA00022749"/>
    </source>
</evidence>
<accession>A0A1G1Y863</accession>
<evidence type="ECO:0000256" key="2">
    <source>
        <dbReference type="ARBA" id="ARBA00005153"/>
    </source>
</evidence>
<evidence type="ECO:0000256" key="4">
    <source>
        <dbReference type="ARBA" id="ARBA00022598"/>
    </source>
</evidence>
<evidence type="ECO:0000256" key="9">
    <source>
        <dbReference type="ARBA" id="ARBA00022962"/>
    </source>
</evidence>
<dbReference type="SUPFAM" id="SSF54810">
    <property type="entry name" value="GMP synthetase C-terminal dimerisation domain"/>
    <property type="match status" value="2"/>
</dbReference>
<evidence type="ECO:0000256" key="7">
    <source>
        <dbReference type="ARBA" id="ARBA00022755"/>
    </source>
</evidence>
<dbReference type="PRINTS" id="PR00097">
    <property type="entry name" value="ANTSNTHASEII"/>
</dbReference>
<dbReference type="GO" id="GO:0005524">
    <property type="term" value="F:ATP binding"/>
    <property type="evidence" value="ECO:0007669"/>
    <property type="project" value="UniProtKB-UniRule"/>
</dbReference>
<dbReference type="Pfam" id="PF00958">
    <property type="entry name" value="GMP_synt_C"/>
    <property type="match status" value="1"/>
</dbReference>
<dbReference type="InterPro" id="IPR004739">
    <property type="entry name" value="GMP_synth_GATase"/>
</dbReference>
<keyword evidence="9" id="KW-0315">Glutamine amidotransferase</keyword>
<dbReference type="UniPathway" id="UPA00189">
    <property type="reaction ID" value="UER00296"/>
</dbReference>
<dbReference type="InterPro" id="IPR017926">
    <property type="entry name" value="GATASE"/>
</dbReference>
<comment type="pathway">
    <text evidence="2">Purine metabolism; GMP biosynthesis; GMP from XMP (L-Gln route): step 1/1.</text>
</comment>
<keyword evidence="7 10" id="KW-0658">Purine biosynthesis</keyword>
<dbReference type="PROSITE" id="PS51553">
    <property type="entry name" value="GMPS_ATP_PPASE"/>
    <property type="match status" value="1"/>
</dbReference>
<comment type="function">
    <text evidence="1">Catalyzes the synthesis of GMP from XMP.</text>
</comment>
<dbReference type="Gene3D" id="3.40.50.620">
    <property type="entry name" value="HUPs"/>
    <property type="match status" value="1"/>
</dbReference>
<dbReference type="InterPro" id="IPR025777">
    <property type="entry name" value="GMPS_ATP_PPase_dom"/>
</dbReference>
<evidence type="ECO:0000259" key="11">
    <source>
        <dbReference type="PROSITE" id="PS51553"/>
    </source>
</evidence>
<keyword evidence="8 10" id="KW-0067">ATP-binding</keyword>
<dbReference type="GO" id="GO:0005829">
    <property type="term" value="C:cytosol"/>
    <property type="evidence" value="ECO:0007669"/>
    <property type="project" value="TreeGrafter"/>
</dbReference>
<dbReference type="FunFam" id="3.40.50.880:FF:000001">
    <property type="entry name" value="GMP synthase [glutamine-hydrolyzing]"/>
    <property type="match status" value="1"/>
</dbReference>
<dbReference type="InterPro" id="IPR001674">
    <property type="entry name" value="GMP_synth_C"/>
</dbReference>
<dbReference type="Pfam" id="PF02540">
    <property type="entry name" value="NAD_synthase"/>
    <property type="match status" value="1"/>
</dbReference>
<evidence type="ECO:0000256" key="8">
    <source>
        <dbReference type="ARBA" id="ARBA00022840"/>
    </source>
</evidence>
<dbReference type="PRINTS" id="PR00096">
    <property type="entry name" value="GATASE"/>
</dbReference>
<dbReference type="InterPro" id="IPR029062">
    <property type="entry name" value="Class_I_gatase-like"/>
</dbReference>
<dbReference type="InterPro" id="IPR022310">
    <property type="entry name" value="NAD/GMP_synthase"/>
</dbReference>
<evidence type="ECO:0000256" key="1">
    <source>
        <dbReference type="ARBA" id="ARBA00002332"/>
    </source>
</evidence>
<evidence type="ECO:0000256" key="5">
    <source>
        <dbReference type="ARBA" id="ARBA00022741"/>
    </source>
</evidence>
<dbReference type="EMBL" id="MHIG01000008">
    <property type="protein sequence ID" value="OGY47757.1"/>
    <property type="molecule type" value="Genomic_DNA"/>
</dbReference>
<feature type="domain" description="GMPS ATP-PPase" evidence="11">
    <location>
        <begin position="193"/>
        <end position="389"/>
    </location>
</feature>
<dbReference type="InterPro" id="IPR014729">
    <property type="entry name" value="Rossmann-like_a/b/a_fold"/>
</dbReference>
<dbReference type="SUPFAM" id="SSF52317">
    <property type="entry name" value="Class I glutamine amidotransferase-like"/>
    <property type="match status" value="1"/>
</dbReference>
<dbReference type="PANTHER" id="PTHR11922">
    <property type="entry name" value="GMP SYNTHASE-RELATED"/>
    <property type="match status" value="1"/>
</dbReference>
<proteinExistence type="predicted"/>
<organism evidence="12 13">
    <name type="scientific">Candidatus Buchananbacteria bacterium RIFCSPHIGHO2_01_FULL_47_11b</name>
    <dbReference type="NCBI Taxonomy" id="1797537"/>
    <lineage>
        <taxon>Bacteria</taxon>
        <taxon>Candidatus Buchananiibacteriota</taxon>
    </lineage>
</organism>
<dbReference type="AlphaFoldDB" id="A0A1G1Y863"/>
<dbReference type="PROSITE" id="PS51273">
    <property type="entry name" value="GATASE_TYPE_1"/>
    <property type="match status" value="1"/>
</dbReference>
<dbReference type="Pfam" id="PF00117">
    <property type="entry name" value="GATase"/>
    <property type="match status" value="1"/>
</dbReference>
<evidence type="ECO:0000313" key="12">
    <source>
        <dbReference type="EMBL" id="OGY47757.1"/>
    </source>
</evidence>
<name>A0A1G1Y863_9BACT</name>
<dbReference type="CDD" id="cd01742">
    <property type="entry name" value="GATase1_GMP_Synthase"/>
    <property type="match status" value="1"/>
</dbReference>
<comment type="caution">
    <text evidence="12">The sequence shown here is derived from an EMBL/GenBank/DDBJ whole genome shotgun (WGS) entry which is preliminary data.</text>
</comment>
<dbReference type="Proteomes" id="UP000178385">
    <property type="component" value="Unassembled WGS sequence"/>
</dbReference>
<dbReference type="Gene3D" id="3.30.300.10">
    <property type="match status" value="2"/>
</dbReference>
<dbReference type="CDD" id="cd01997">
    <property type="entry name" value="GMP_synthase_C"/>
    <property type="match status" value="1"/>
</dbReference>
<dbReference type="EC" id="6.3.5.2" evidence="3"/>
<evidence type="ECO:0000256" key="3">
    <source>
        <dbReference type="ARBA" id="ARBA00012746"/>
    </source>
</evidence>
<dbReference type="NCBIfam" id="TIGR00888">
    <property type="entry name" value="guaA_Nterm"/>
    <property type="match status" value="1"/>
</dbReference>
<keyword evidence="6 10" id="KW-0332">GMP biosynthesis</keyword>
<dbReference type="Gene3D" id="3.40.50.880">
    <property type="match status" value="1"/>
</dbReference>
<dbReference type="PANTHER" id="PTHR11922:SF2">
    <property type="entry name" value="GMP SYNTHASE [GLUTAMINE-HYDROLYZING]"/>
    <property type="match status" value="1"/>
</dbReference>
<evidence type="ECO:0000256" key="10">
    <source>
        <dbReference type="PROSITE-ProRule" id="PRU00886"/>
    </source>
</evidence>
<keyword evidence="5 10" id="KW-0547">Nucleotide-binding</keyword>
<sequence>MKSQIAILDFGSQYTHLIARRIRQLGVLATIHSPQVASAAIKNVRGLILSGGPQSVHDSTAIRYNKKILELNKPILGLCYGHQLLAQAYGGQVKPGKVKEYGAASIAVKNSSPLFTGLSRRESVWMSHGDTVVRLPSGFVPIASTSDCPVAAMANDKQKRYGLQFHPEVTHSLNGLKIIENFIFGICGCTKNWSIVAYMAELERQIKKTVGRRKVFLLVSGGVDSTVAFALLERVLGKSRVFGLHIDNGFLRRNESAQVKLALARAGFDDLAVVGASKKFLQAEKGVTDPEKKREIIGRVFLQVKDQVMKKNKLDNAKWMLGQGTIYPDTIETGGTKHADTIKTHHNRVKEVLRLMRLGALIEPLAELYKDEVRQLGKLLGLPASLLERHPFPGPGLAIRTLCATGREVVVDKSTVDAKLKKIVSAPYWATVLPLRSVGVQGDNRTYRHPALLTGPLNWKKIHDLSVAVTNTVAAVNRVAYVAGSVSGGQFKIHPGLLTAERLELLRTVDATVTIFLRRNKLYKKIWQFPVILAPLTVCGGETIILRPVESKEAMTVNFFAMPKRLLTELVKKILAFEGIDAVLYDVTNKPPGTIEWE</sequence>
<keyword evidence="4" id="KW-0436">Ligase</keyword>
<dbReference type="SUPFAM" id="SSF52402">
    <property type="entry name" value="Adenine nucleotide alpha hydrolases-like"/>
    <property type="match status" value="1"/>
</dbReference>
<feature type="binding site" evidence="10">
    <location>
        <begin position="220"/>
        <end position="226"/>
    </location>
    <ligand>
        <name>ATP</name>
        <dbReference type="ChEBI" id="CHEBI:30616"/>
    </ligand>
</feature>
<reference evidence="12 13" key="1">
    <citation type="journal article" date="2016" name="Nat. Commun.">
        <title>Thousands of microbial genomes shed light on interconnected biogeochemical processes in an aquifer system.</title>
        <authorList>
            <person name="Anantharaman K."/>
            <person name="Brown C.T."/>
            <person name="Hug L.A."/>
            <person name="Sharon I."/>
            <person name="Castelle C.J."/>
            <person name="Probst A.J."/>
            <person name="Thomas B.C."/>
            <person name="Singh A."/>
            <person name="Wilkins M.J."/>
            <person name="Karaoz U."/>
            <person name="Brodie E.L."/>
            <person name="Williams K.H."/>
            <person name="Hubbard S.S."/>
            <person name="Banfield J.F."/>
        </authorList>
    </citation>
    <scope>NUCLEOTIDE SEQUENCE [LARGE SCALE GENOMIC DNA]</scope>
</reference>